<protein>
    <submittedName>
        <fullName evidence="1">Uncharacterized protein</fullName>
    </submittedName>
</protein>
<dbReference type="EMBL" id="CP060203">
    <property type="protein sequence ID" value="QNS42584.1"/>
    <property type="molecule type" value="Genomic_DNA"/>
</dbReference>
<accession>A0A7H1E026</accession>
<reference evidence="1 2" key="1">
    <citation type="submission" date="2020-07" db="EMBL/GenBank/DDBJ databases">
        <title>Complete genome and description of Chryseobacterium manosquense strain Marseille-Q2069 sp. nov.</title>
        <authorList>
            <person name="Boxberger M."/>
        </authorList>
    </citation>
    <scope>NUCLEOTIDE SEQUENCE [LARGE SCALE GENOMIC DNA]</scope>
    <source>
        <strain evidence="1 2">Marseille-Q2069</strain>
    </source>
</reference>
<proteinExistence type="predicted"/>
<keyword evidence="2" id="KW-1185">Reference proteome</keyword>
<evidence type="ECO:0000313" key="1">
    <source>
        <dbReference type="EMBL" id="QNS42584.1"/>
    </source>
</evidence>
<organism evidence="1 2">
    <name type="scientific">Chryseobacterium manosquense</name>
    <dbReference type="NCBI Taxonomy" id="2754694"/>
    <lineage>
        <taxon>Bacteria</taxon>
        <taxon>Pseudomonadati</taxon>
        <taxon>Bacteroidota</taxon>
        <taxon>Flavobacteriia</taxon>
        <taxon>Flavobacteriales</taxon>
        <taxon>Weeksellaceae</taxon>
        <taxon>Chryseobacterium group</taxon>
        <taxon>Chryseobacterium</taxon>
    </lineage>
</organism>
<evidence type="ECO:0000313" key="2">
    <source>
        <dbReference type="Proteomes" id="UP000516438"/>
    </source>
</evidence>
<dbReference type="Proteomes" id="UP000516438">
    <property type="component" value="Chromosome"/>
</dbReference>
<sequence length="99" mass="11616">MTTDKKFIEKLLKNVEDQNEGILIPNEIELEISKIENFDYEIAKELTLINENIFTEKRGINNDVFSENKYSVPLITFANDNKTIKFYPIALKKYLTKII</sequence>
<dbReference type="KEGG" id="cmaq:H0S70_06445"/>
<dbReference type="AlphaFoldDB" id="A0A7H1E026"/>
<name>A0A7H1E026_9FLAO</name>
<dbReference type="RefSeq" id="WP_188322104.1">
    <property type="nucleotide sequence ID" value="NZ_CP060203.1"/>
</dbReference>
<gene>
    <name evidence="1" type="ORF">H0S70_06445</name>
</gene>